<evidence type="ECO:0000256" key="1">
    <source>
        <dbReference type="SAM" id="MobiDB-lite"/>
    </source>
</evidence>
<dbReference type="AlphaFoldDB" id="A0A9P1E010"/>
<dbReference type="EMBL" id="CAMAPE010000005">
    <property type="protein sequence ID" value="CAH9068664.1"/>
    <property type="molecule type" value="Genomic_DNA"/>
</dbReference>
<feature type="compositionally biased region" description="Polar residues" evidence="1">
    <location>
        <begin position="90"/>
        <end position="110"/>
    </location>
</feature>
<keyword evidence="3" id="KW-1185">Reference proteome</keyword>
<evidence type="ECO:0000313" key="3">
    <source>
        <dbReference type="Proteomes" id="UP001152484"/>
    </source>
</evidence>
<organism evidence="2 3">
    <name type="scientific">Cuscuta europaea</name>
    <name type="common">European dodder</name>
    <dbReference type="NCBI Taxonomy" id="41803"/>
    <lineage>
        <taxon>Eukaryota</taxon>
        <taxon>Viridiplantae</taxon>
        <taxon>Streptophyta</taxon>
        <taxon>Embryophyta</taxon>
        <taxon>Tracheophyta</taxon>
        <taxon>Spermatophyta</taxon>
        <taxon>Magnoliopsida</taxon>
        <taxon>eudicotyledons</taxon>
        <taxon>Gunneridae</taxon>
        <taxon>Pentapetalae</taxon>
        <taxon>asterids</taxon>
        <taxon>lamiids</taxon>
        <taxon>Solanales</taxon>
        <taxon>Convolvulaceae</taxon>
        <taxon>Cuscuteae</taxon>
        <taxon>Cuscuta</taxon>
        <taxon>Cuscuta subgen. Cuscuta</taxon>
    </lineage>
</organism>
<evidence type="ECO:0000313" key="2">
    <source>
        <dbReference type="EMBL" id="CAH9068664.1"/>
    </source>
</evidence>
<feature type="region of interest" description="Disordered" evidence="1">
    <location>
        <begin position="58"/>
        <end position="126"/>
    </location>
</feature>
<proteinExistence type="predicted"/>
<protein>
    <submittedName>
        <fullName evidence="2">Uncharacterized protein</fullName>
    </submittedName>
</protein>
<feature type="compositionally biased region" description="Low complexity" evidence="1">
    <location>
        <begin position="71"/>
        <end position="83"/>
    </location>
</feature>
<sequence>MGASGGFGMAIKHMKSCNKAKGSGEKMLNLSMRGGKAQTQCYSRGGRTGARLLMATTSQTPNAPQSHELHTTPQTTGPSSTQPVVPPVASTPTQTPRVVTCAPITQNTSESEVRNESVASQNITFGGKGPNGRTWIGVQDNQNILSGTQGLLP</sequence>
<gene>
    <name evidence="2" type="ORF">CEURO_LOCUS2899</name>
</gene>
<name>A0A9P1E010_CUSEU</name>
<dbReference type="Proteomes" id="UP001152484">
    <property type="component" value="Unassembled WGS sequence"/>
</dbReference>
<dbReference type="OrthoDB" id="1100107at2759"/>
<reference evidence="2" key="1">
    <citation type="submission" date="2022-07" db="EMBL/GenBank/DDBJ databases">
        <authorList>
            <person name="Macas J."/>
            <person name="Novak P."/>
            <person name="Neumann P."/>
        </authorList>
    </citation>
    <scope>NUCLEOTIDE SEQUENCE</scope>
</reference>
<accession>A0A9P1E010</accession>
<comment type="caution">
    <text evidence="2">The sequence shown here is derived from an EMBL/GenBank/DDBJ whole genome shotgun (WGS) entry which is preliminary data.</text>
</comment>